<keyword evidence="3" id="KW-0813">Transport</keyword>
<evidence type="ECO:0000256" key="7">
    <source>
        <dbReference type="ARBA" id="ARBA00023128"/>
    </source>
</evidence>
<dbReference type="InterPro" id="IPR023395">
    <property type="entry name" value="MCP_dom_sf"/>
</dbReference>
<dbReference type="GeneID" id="63685693"/>
<dbReference type="SUPFAM" id="SSF103506">
    <property type="entry name" value="Mitochondrial carrier"/>
    <property type="match status" value="1"/>
</dbReference>
<reference evidence="10 11" key="1">
    <citation type="journal article" date="2012" name="Science">
        <title>The Paleozoic origin of enzymatic lignin decomposition reconstructed from 31 fungal genomes.</title>
        <authorList>
            <person name="Floudas D."/>
            <person name="Binder M."/>
            <person name="Riley R."/>
            <person name="Barry K."/>
            <person name="Blanchette R.A."/>
            <person name="Henrissat B."/>
            <person name="Martinez A.T."/>
            <person name="Otillar R."/>
            <person name="Spatafora J.W."/>
            <person name="Yadav J.S."/>
            <person name="Aerts A."/>
            <person name="Benoit I."/>
            <person name="Boyd A."/>
            <person name="Carlson A."/>
            <person name="Copeland A."/>
            <person name="Coutinho P.M."/>
            <person name="de Vries R.P."/>
            <person name="Ferreira P."/>
            <person name="Findley K."/>
            <person name="Foster B."/>
            <person name="Gaskell J."/>
            <person name="Glotzer D."/>
            <person name="Gorecki P."/>
            <person name="Heitman J."/>
            <person name="Hesse C."/>
            <person name="Hori C."/>
            <person name="Igarashi K."/>
            <person name="Jurgens J.A."/>
            <person name="Kallen N."/>
            <person name="Kersten P."/>
            <person name="Kohler A."/>
            <person name="Kuees U."/>
            <person name="Kumar T.K.A."/>
            <person name="Kuo A."/>
            <person name="LaButti K."/>
            <person name="Larrondo L.F."/>
            <person name="Lindquist E."/>
            <person name="Ling A."/>
            <person name="Lombard V."/>
            <person name="Lucas S."/>
            <person name="Lundell T."/>
            <person name="Martin R."/>
            <person name="McLaughlin D.J."/>
            <person name="Morgenstern I."/>
            <person name="Morin E."/>
            <person name="Murat C."/>
            <person name="Nagy L.G."/>
            <person name="Nolan M."/>
            <person name="Ohm R.A."/>
            <person name="Patyshakuliyeva A."/>
            <person name="Rokas A."/>
            <person name="Ruiz-Duenas F.J."/>
            <person name="Sabat G."/>
            <person name="Salamov A."/>
            <person name="Samejima M."/>
            <person name="Schmutz J."/>
            <person name="Slot J.C."/>
            <person name="St John F."/>
            <person name="Stenlid J."/>
            <person name="Sun H."/>
            <person name="Sun S."/>
            <person name="Syed K."/>
            <person name="Tsang A."/>
            <person name="Wiebenga A."/>
            <person name="Young D."/>
            <person name="Pisabarro A."/>
            <person name="Eastwood D.C."/>
            <person name="Martin F."/>
            <person name="Cullen D."/>
            <person name="Grigoriev I.V."/>
            <person name="Hibbett D.S."/>
        </authorList>
    </citation>
    <scope>NUCLEOTIDE SEQUENCE [LARGE SCALE GENOMIC DNA]</scope>
    <source>
        <strain evidence="10 11">DJM-731 SS1</strain>
    </source>
</reference>
<evidence type="ECO:0000256" key="6">
    <source>
        <dbReference type="ARBA" id="ARBA00022989"/>
    </source>
</evidence>
<evidence type="ECO:0000256" key="3">
    <source>
        <dbReference type="ARBA" id="ARBA00022448"/>
    </source>
</evidence>
<name>M5FSU5_DACPD</name>
<evidence type="ECO:0000256" key="5">
    <source>
        <dbReference type="ARBA" id="ARBA00022737"/>
    </source>
</evidence>
<feature type="compositionally biased region" description="Polar residues" evidence="9">
    <location>
        <begin position="189"/>
        <end position="203"/>
    </location>
</feature>
<evidence type="ECO:0000256" key="2">
    <source>
        <dbReference type="ARBA" id="ARBA00006375"/>
    </source>
</evidence>
<feature type="region of interest" description="Disordered" evidence="9">
    <location>
        <begin position="182"/>
        <end position="209"/>
    </location>
</feature>
<evidence type="ECO:0000313" key="10">
    <source>
        <dbReference type="EMBL" id="EJT98349.1"/>
    </source>
</evidence>
<dbReference type="GO" id="GO:1990575">
    <property type="term" value="P:mitochondrial L-ornithine transmembrane transport"/>
    <property type="evidence" value="ECO:0007669"/>
    <property type="project" value="TreeGrafter"/>
</dbReference>
<dbReference type="OMA" id="SKISGWQ"/>
<evidence type="ECO:0000256" key="1">
    <source>
        <dbReference type="ARBA" id="ARBA00004225"/>
    </source>
</evidence>
<dbReference type="GO" id="GO:0000064">
    <property type="term" value="F:L-ornithine transmembrane transporter activity"/>
    <property type="evidence" value="ECO:0007669"/>
    <property type="project" value="TreeGrafter"/>
</dbReference>
<dbReference type="Proteomes" id="UP000030653">
    <property type="component" value="Unassembled WGS sequence"/>
</dbReference>
<dbReference type="Gene3D" id="1.50.40.10">
    <property type="entry name" value="Mitochondrial carrier domain"/>
    <property type="match status" value="1"/>
</dbReference>
<evidence type="ECO:0000256" key="8">
    <source>
        <dbReference type="ARBA" id="ARBA00023136"/>
    </source>
</evidence>
<keyword evidence="6" id="KW-1133">Transmembrane helix</keyword>
<feature type="region of interest" description="Disordered" evidence="9">
    <location>
        <begin position="1"/>
        <end position="22"/>
    </location>
</feature>
<keyword evidence="8" id="KW-0472">Membrane</keyword>
<evidence type="ECO:0008006" key="12">
    <source>
        <dbReference type="Google" id="ProtNLM"/>
    </source>
</evidence>
<evidence type="ECO:0000256" key="4">
    <source>
        <dbReference type="ARBA" id="ARBA00022692"/>
    </source>
</evidence>
<keyword evidence="5" id="KW-0677">Repeat</keyword>
<proteinExistence type="inferred from homology"/>
<comment type="similarity">
    <text evidence="2">Belongs to the mitochondrial carrier (TC 2.A.29) family.</text>
</comment>
<dbReference type="HOGENOM" id="CLU_057753_0_0_1"/>
<accession>M5FSU5</accession>
<dbReference type="STRING" id="1858805.M5FSU5"/>
<keyword evidence="7" id="KW-0496">Mitochondrion</keyword>
<keyword evidence="11" id="KW-1185">Reference proteome</keyword>
<evidence type="ECO:0000313" key="11">
    <source>
        <dbReference type="Proteomes" id="UP000030653"/>
    </source>
</evidence>
<protein>
    <recommendedName>
        <fullName evidence="12">Mitochondrial carrier</fullName>
    </recommendedName>
</protein>
<dbReference type="PANTHER" id="PTHR45624">
    <property type="entry name" value="MITOCHONDRIAL BASIC AMINO ACIDS TRANSPORTER-RELATED"/>
    <property type="match status" value="1"/>
</dbReference>
<comment type="subcellular location">
    <subcellularLocation>
        <location evidence="1">Mitochondrion membrane</location>
        <topology evidence="1">Multi-pass membrane protein</topology>
    </subcellularLocation>
</comment>
<dbReference type="RefSeq" id="XP_040625247.1">
    <property type="nucleotide sequence ID" value="XM_040770631.1"/>
</dbReference>
<keyword evidence="4" id="KW-0812">Transmembrane</keyword>
<sequence>MSGDVSSLTPSNPKPAKSESTRIGHVASAVSGHGLGGAMARTATRVAALYLSRPVRLFRPQKMSPWTTLRGLAEQQGTDFSPRFVVNIFRTQGWHIFLHHFLPPIFVNTTMGTVLFSSYTFAHSVLSSRPQLKEHSTAVAALAGAGAGAAHGLVGAPLDNVARYLAGDKSWRQAWGEAFHLSPPPPASTARNPVQASAPHPTSQYPPPTLTEAREAKQWLWEWRHMAGRGWTGWRWGCAKDVTGFTGFFALFDVSRRGANYLARELTPEGYESRNGRRPVLARAAHGLALVGGGVLGGLVYELAARPWDAMRALWVLSKAHAGEKTLLEVGMMGLRDKGVLWFFRAPRRSMIEQRGRWYWRVLPTLGRVGPWGVAFLVWEGIGGTVIGDV</sequence>
<organism evidence="10 11">
    <name type="scientific">Dacryopinax primogenitus (strain DJM 731)</name>
    <name type="common">Brown rot fungus</name>
    <dbReference type="NCBI Taxonomy" id="1858805"/>
    <lineage>
        <taxon>Eukaryota</taxon>
        <taxon>Fungi</taxon>
        <taxon>Dikarya</taxon>
        <taxon>Basidiomycota</taxon>
        <taxon>Agaricomycotina</taxon>
        <taxon>Dacrymycetes</taxon>
        <taxon>Dacrymycetales</taxon>
        <taxon>Dacrymycetaceae</taxon>
        <taxon>Dacryopinax</taxon>
    </lineage>
</organism>
<dbReference type="OrthoDB" id="3364892at2759"/>
<dbReference type="PANTHER" id="PTHR45624:SF52">
    <property type="entry name" value="MITOCHONDRIAL CARRIER"/>
    <property type="match status" value="1"/>
</dbReference>
<feature type="compositionally biased region" description="Polar residues" evidence="9">
    <location>
        <begin position="1"/>
        <end position="11"/>
    </location>
</feature>
<dbReference type="AlphaFoldDB" id="M5FSU5"/>
<gene>
    <name evidence="10" type="ORF">DACRYDRAFT_118645</name>
</gene>
<dbReference type="InterPro" id="IPR050567">
    <property type="entry name" value="Mitochondrial_Carrier"/>
</dbReference>
<dbReference type="GO" id="GO:0031966">
    <property type="term" value="C:mitochondrial membrane"/>
    <property type="evidence" value="ECO:0007669"/>
    <property type="project" value="UniProtKB-SubCell"/>
</dbReference>
<dbReference type="EMBL" id="JH795873">
    <property type="protein sequence ID" value="EJT98349.1"/>
    <property type="molecule type" value="Genomic_DNA"/>
</dbReference>
<evidence type="ECO:0000256" key="9">
    <source>
        <dbReference type="SAM" id="MobiDB-lite"/>
    </source>
</evidence>